<dbReference type="STRING" id="150146.SAMN05443667_105265"/>
<dbReference type="EMBL" id="FNRD01000005">
    <property type="protein sequence ID" value="SEA56412.1"/>
    <property type="molecule type" value="Genomic_DNA"/>
</dbReference>
<dbReference type="OrthoDB" id="846150at2"/>
<organism evidence="1 2">
    <name type="scientific">Flavobacterium gillisiae</name>
    <dbReference type="NCBI Taxonomy" id="150146"/>
    <lineage>
        <taxon>Bacteria</taxon>
        <taxon>Pseudomonadati</taxon>
        <taxon>Bacteroidota</taxon>
        <taxon>Flavobacteriia</taxon>
        <taxon>Flavobacteriales</taxon>
        <taxon>Flavobacteriaceae</taxon>
        <taxon>Flavobacterium</taxon>
    </lineage>
</organism>
<sequence>MKKILYSLLFCISLISCNEGGSKDKLVSKVRSDINVELQKRASSNGISLSINSFDLMHKNGKEYSGVLKTIEGGQEYTYQVDVTADEHSYMWKIVE</sequence>
<evidence type="ECO:0000313" key="2">
    <source>
        <dbReference type="Proteomes" id="UP000198951"/>
    </source>
</evidence>
<dbReference type="Proteomes" id="UP000198951">
    <property type="component" value="Unassembled WGS sequence"/>
</dbReference>
<protein>
    <submittedName>
        <fullName evidence="1">Uncharacterized protein</fullName>
    </submittedName>
</protein>
<proteinExistence type="predicted"/>
<dbReference type="PROSITE" id="PS51257">
    <property type="entry name" value="PROKAR_LIPOPROTEIN"/>
    <property type="match status" value="1"/>
</dbReference>
<dbReference type="RefSeq" id="WP_091088490.1">
    <property type="nucleotide sequence ID" value="NZ_FNRD01000005.1"/>
</dbReference>
<accession>A0A1H4C8K0</accession>
<gene>
    <name evidence="1" type="ORF">SAMN05443667_105265</name>
</gene>
<evidence type="ECO:0000313" key="1">
    <source>
        <dbReference type="EMBL" id="SEA56412.1"/>
    </source>
</evidence>
<dbReference type="AlphaFoldDB" id="A0A1H4C8K0"/>
<keyword evidence="2" id="KW-1185">Reference proteome</keyword>
<name>A0A1H4C8K0_9FLAO</name>
<reference evidence="2" key="1">
    <citation type="submission" date="2016-10" db="EMBL/GenBank/DDBJ databases">
        <authorList>
            <person name="Varghese N."/>
            <person name="Submissions S."/>
        </authorList>
    </citation>
    <scope>NUCLEOTIDE SEQUENCE [LARGE SCALE GENOMIC DNA]</scope>
    <source>
        <strain evidence="2">DSM 22376</strain>
    </source>
</reference>